<accession>A0ABR9CJ12</accession>
<dbReference type="PROSITE" id="PS50164">
    <property type="entry name" value="GIY_YIG"/>
    <property type="match status" value="1"/>
</dbReference>
<dbReference type="SUPFAM" id="SSF82771">
    <property type="entry name" value="GIY-YIG endonuclease"/>
    <property type="match status" value="1"/>
</dbReference>
<comment type="similarity">
    <text evidence="1">Belongs to the UPF0213 family.</text>
</comment>
<dbReference type="InterPro" id="IPR050190">
    <property type="entry name" value="UPF0213_domain"/>
</dbReference>
<evidence type="ECO:0000256" key="1">
    <source>
        <dbReference type="ARBA" id="ARBA00007435"/>
    </source>
</evidence>
<dbReference type="PANTHER" id="PTHR34477:SF5">
    <property type="entry name" value="BSL5627 PROTEIN"/>
    <property type="match status" value="1"/>
</dbReference>
<dbReference type="Proteomes" id="UP000632063">
    <property type="component" value="Unassembled WGS sequence"/>
</dbReference>
<gene>
    <name evidence="3" type="ORF">IG616_04555</name>
</gene>
<comment type="caution">
    <text evidence="3">The sequence shown here is derived from an EMBL/GenBank/DDBJ whole genome shotgun (WGS) entry which is preliminary data.</text>
</comment>
<dbReference type="PANTHER" id="PTHR34477">
    <property type="entry name" value="UPF0213 PROTEIN YHBQ"/>
    <property type="match status" value="1"/>
</dbReference>
<reference evidence="4" key="1">
    <citation type="submission" date="2020-09" db="EMBL/GenBank/DDBJ databases">
        <title>The genome sequence of strain Labrenzia suaedae 4C16A.</title>
        <authorList>
            <person name="Liu Y."/>
        </authorList>
    </citation>
    <scope>NUCLEOTIDE SEQUENCE [LARGE SCALE GENOMIC DNA]</scope>
    <source>
        <strain evidence="4">4C16A</strain>
    </source>
</reference>
<evidence type="ECO:0000313" key="4">
    <source>
        <dbReference type="Proteomes" id="UP000632063"/>
    </source>
</evidence>
<dbReference type="InterPro" id="IPR000305">
    <property type="entry name" value="GIY-YIG_endonuc"/>
</dbReference>
<dbReference type="Pfam" id="PF01541">
    <property type="entry name" value="GIY-YIG"/>
    <property type="match status" value="1"/>
</dbReference>
<reference evidence="3 4" key="2">
    <citation type="journal article" date="2021" name="Int. J. Syst. Evol. Microbiol.">
        <title>Roseibium litorale sp. nov., isolated from a tidal flat sediment and proposal for the reclassification of Labrenzia polysiphoniae as Roseibium polysiphoniae comb. nov.</title>
        <authorList>
            <person name="Liu Y."/>
            <person name="Pei T."/>
            <person name="Du J."/>
            <person name="Chao M."/>
            <person name="Deng M.R."/>
            <person name="Zhu H."/>
        </authorList>
    </citation>
    <scope>NUCLEOTIDE SEQUENCE [LARGE SCALE GENOMIC DNA]</scope>
    <source>
        <strain evidence="3 4">4C16A</strain>
    </source>
</reference>
<organism evidence="3 4">
    <name type="scientific">Roseibium litorale</name>
    <dbReference type="NCBI Taxonomy" id="2803841"/>
    <lineage>
        <taxon>Bacteria</taxon>
        <taxon>Pseudomonadati</taxon>
        <taxon>Pseudomonadota</taxon>
        <taxon>Alphaproteobacteria</taxon>
        <taxon>Hyphomicrobiales</taxon>
        <taxon>Stappiaceae</taxon>
        <taxon>Roseibium</taxon>
    </lineage>
</organism>
<proteinExistence type="inferred from homology"/>
<feature type="domain" description="GIY-YIG" evidence="2">
    <location>
        <begin position="1"/>
        <end position="77"/>
    </location>
</feature>
<dbReference type="RefSeq" id="WP_192146929.1">
    <property type="nucleotide sequence ID" value="NZ_JACYXI010000002.1"/>
</dbReference>
<keyword evidence="4" id="KW-1185">Reference proteome</keyword>
<dbReference type="Gene3D" id="3.40.1440.10">
    <property type="entry name" value="GIY-YIG endonuclease"/>
    <property type="match status" value="1"/>
</dbReference>
<evidence type="ECO:0000313" key="3">
    <source>
        <dbReference type="EMBL" id="MBD8890806.1"/>
    </source>
</evidence>
<dbReference type="EMBL" id="JACYXI010000002">
    <property type="protein sequence ID" value="MBD8890806.1"/>
    <property type="molecule type" value="Genomic_DNA"/>
</dbReference>
<dbReference type="InterPro" id="IPR035901">
    <property type="entry name" value="GIY-YIG_endonuc_sf"/>
</dbReference>
<protein>
    <submittedName>
        <fullName evidence="3">GIY-YIG nuclease family protein</fullName>
    </submittedName>
</protein>
<sequence length="95" mass="11345">MSHFVYILANKPHGAIYIGSARDLRIRLEQHRAGTSGSHTEKYNVKTLVYFELHESVMDAVHRERRLKRWRREWKEKLINEANPDWKDISAEIPF</sequence>
<dbReference type="SMART" id="SM00465">
    <property type="entry name" value="GIYc"/>
    <property type="match status" value="1"/>
</dbReference>
<evidence type="ECO:0000259" key="2">
    <source>
        <dbReference type="PROSITE" id="PS50164"/>
    </source>
</evidence>
<name>A0ABR9CJ12_9HYPH</name>